<dbReference type="InterPro" id="IPR017441">
    <property type="entry name" value="Protein_kinase_ATP_BS"/>
</dbReference>
<feature type="region of interest" description="Disordered" evidence="13">
    <location>
        <begin position="495"/>
        <end position="612"/>
    </location>
</feature>
<dbReference type="PROSITE" id="PS00107">
    <property type="entry name" value="PROTEIN_KINASE_ATP"/>
    <property type="match status" value="1"/>
</dbReference>
<sequence length="955" mass="98580">MIAGHQQLVAPGTVWWAAAALISVFSISTMMFGCVSFGWRKKNRHVQEDDQPFPRLRKRAEITGQSDLEAGQQLRPQVSAKMGAYDPIRRGNRLLEGGRTSPALPRGTYLLKDSGGGGDRAKPHVIASRTAAAIDGLKRISKLELRYHDVIKATNNFDPKRLIGRGGFGSVYKGVLLNGRVVAVKRMDRGNHHLHSIRQMGGADRLLPDQLLSELEVLARVQSKHLVNLVGYAIGVGAGAGEDDAASAIAAAAGERKSELVLVYDYMPNGSLYGHLHGKHAGNNSLNWTTRLKIALDVAQGINYLHHICKPPIIHRDIKAGNVLLNKEFVACVADFGLSKLLGHTEIGPDGQAHVTDMSNDVKGTFGYVDPTYILTRQIAPKSDVYSYGILLLELLTGRKPLDQLTLPISDDEEDGPGRRVDARVGLAEWAVSRIAKEKVDEIMDPKLGRQYDKEVAQRVGELAVSCVNPDRELRPAMARVVAILSQLINSMSNPHNNSSGGARGEGAAAAAGEVGGGGAEEDAAGRKHQARGAAADGPPLAIMPPPPAAPPSPTSPAAGAKAPPAGLSAGAITSSPATKAAAAAAEAAEPRAAPAGAGEGSDEDPSADRMTGKVAVVVQSSDDGQAGPGAGGRDQRTSLTPVAVGVAHSVHPVHARKVFAVPTDTAGAGGGAATSAGASPRADVGAIGESRSSSVPAVAVKQHKDQGGERGGGSGGGDAIRRRSLDKTATTESSTVSHQRRSEDGGGGDCVVDRHYLEPSTTLSAAATAAAAGAGVAGGGGKPRRGGDPANQIEDKILAGSSSSLSTASTISSFSNDEEASYPAATATSAVRPREAAPQGLAGEDSSGSSDGESSGPYKNGKDRSHDEEGAGGGGGYLPSPSKEEGGQSTLKTHKLGHPTANDEADKPAKVSNPVLNPVSAEKQVPAQPQPPPQQQQDRVVNGEVMGNMVVGET</sequence>
<evidence type="ECO:0000256" key="2">
    <source>
        <dbReference type="ARBA" id="ARBA00022475"/>
    </source>
</evidence>
<feature type="compositionally biased region" description="Low complexity" evidence="13">
    <location>
        <begin position="936"/>
        <end position="955"/>
    </location>
</feature>
<dbReference type="FunFam" id="1.10.510.10:FF:000468">
    <property type="entry name" value="PTI1-like tyrosine-protein kinase 3"/>
    <property type="match status" value="1"/>
</dbReference>
<protein>
    <recommendedName>
        <fullName evidence="15">Protein kinase domain-containing protein</fullName>
    </recommendedName>
</protein>
<dbReference type="EMBL" id="BFEA01000088">
    <property type="protein sequence ID" value="GBG67451.1"/>
    <property type="molecule type" value="Genomic_DNA"/>
</dbReference>
<evidence type="ECO:0000256" key="9">
    <source>
        <dbReference type="ARBA" id="ARBA00022989"/>
    </source>
</evidence>
<keyword evidence="8 12" id="KW-0067">ATP-binding</keyword>
<evidence type="ECO:0000256" key="7">
    <source>
        <dbReference type="ARBA" id="ARBA00022777"/>
    </source>
</evidence>
<dbReference type="InterPro" id="IPR000719">
    <property type="entry name" value="Prot_kinase_dom"/>
</dbReference>
<evidence type="ECO:0000256" key="13">
    <source>
        <dbReference type="SAM" id="MobiDB-lite"/>
    </source>
</evidence>
<dbReference type="InterPro" id="IPR011009">
    <property type="entry name" value="Kinase-like_dom_sf"/>
</dbReference>
<dbReference type="PANTHER" id="PTHR47989">
    <property type="entry name" value="OS01G0750732 PROTEIN"/>
    <property type="match status" value="1"/>
</dbReference>
<feature type="compositionally biased region" description="Low complexity" evidence="13">
    <location>
        <begin position="556"/>
        <end position="597"/>
    </location>
</feature>
<evidence type="ECO:0000256" key="1">
    <source>
        <dbReference type="ARBA" id="ARBA00004162"/>
    </source>
</evidence>
<comment type="subcellular location">
    <subcellularLocation>
        <location evidence="1">Cell membrane</location>
        <topology evidence="1">Single-pass membrane protein</topology>
    </subcellularLocation>
</comment>
<feature type="transmembrane region" description="Helical" evidence="14">
    <location>
        <begin position="14"/>
        <end position="39"/>
    </location>
</feature>
<comment type="caution">
    <text evidence="16">The sequence shown here is derived from an EMBL/GenBank/DDBJ whole genome shotgun (WGS) entry which is preliminary data.</text>
</comment>
<proteinExistence type="predicted"/>
<keyword evidence="4 14" id="KW-0812">Transmembrane</keyword>
<dbReference type="Gene3D" id="3.30.200.20">
    <property type="entry name" value="Phosphorylase Kinase, domain 1"/>
    <property type="match status" value="1"/>
</dbReference>
<evidence type="ECO:0000256" key="4">
    <source>
        <dbReference type="ARBA" id="ARBA00022692"/>
    </source>
</evidence>
<evidence type="ECO:0000256" key="8">
    <source>
        <dbReference type="ARBA" id="ARBA00022840"/>
    </source>
</evidence>
<evidence type="ECO:0000313" key="17">
    <source>
        <dbReference type="Proteomes" id="UP000265515"/>
    </source>
</evidence>
<feature type="region of interest" description="Disordered" evidence="13">
    <location>
        <begin position="667"/>
        <end position="756"/>
    </location>
</feature>
<dbReference type="InterPro" id="IPR008271">
    <property type="entry name" value="Ser/Thr_kinase_AS"/>
</dbReference>
<dbReference type="SUPFAM" id="SSF56112">
    <property type="entry name" value="Protein kinase-like (PK-like)"/>
    <property type="match status" value="1"/>
</dbReference>
<organism evidence="16 17">
    <name type="scientific">Chara braunii</name>
    <name type="common">Braun's stonewort</name>
    <dbReference type="NCBI Taxonomy" id="69332"/>
    <lineage>
        <taxon>Eukaryota</taxon>
        <taxon>Viridiplantae</taxon>
        <taxon>Streptophyta</taxon>
        <taxon>Charophyceae</taxon>
        <taxon>Charales</taxon>
        <taxon>Characeae</taxon>
        <taxon>Chara</taxon>
    </lineage>
</organism>
<evidence type="ECO:0000259" key="15">
    <source>
        <dbReference type="PROSITE" id="PS50011"/>
    </source>
</evidence>
<keyword evidence="7" id="KW-0418">Kinase</keyword>
<dbReference type="STRING" id="69332.A0A388KBP6"/>
<keyword evidence="5" id="KW-0732">Signal</keyword>
<evidence type="ECO:0000256" key="5">
    <source>
        <dbReference type="ARBA" id="ARBA00022729"/>
    </source>
</evidence>
<dbReference type="GO" id="GO:0004672">
    <property type="term" value="F:protein kinase activity"/>
    <property type="evidence" value="ECO:0007669"/>
    <property type="project" value="InterPro"/>
</dbReference>
<evidence type="ECO:0000256" key="11">
    <source>
        <dbReference type="ARBA" id="ARBA00023157"/>
    </source>
</evidence>
<dbReference type="OrthoDB" id="346907at2759"/>
<name>A0A388KBP6_CHABU</name>
<keyword evidence="10 14" id="KW-0472">Membrane</keyword>
<dbReference type="SMART" id="SM00220">
    <property type="entry name" value="S_TKc"/>
    <property type="match status" value="1"/>
</dbReference>
<keyword evidence="6 12" id="KW-0547">Nucleotide-binding</keyword>
<feature type="compositionally biased region" description="Low complexity" evidence="13">
    <location>
        <begin position="799"/>
        <end position="816"/>
    </location>
</feature>
<gene>
    <name evidence="16" type="ORF">CBR_g586</name>
</gene>
<dbReference type="Gene3D" id="1.10.510.10">
    <property type="entry name" value="Transferase(Phosphotransferase) domain 1"/>
    <property type="match status" value="1"/>
</dbReference>
<evidence type="ECO:0000256" key="14">
    <source>
        <dbReference type="SAM" id="Phobius"/>
    </source>
</evidence>
<feature type="compositionally biased region" description="Polar residues" evidence="13">
    <location>
        <begin position="728"/>
        <end position="738"/>
    </location>
</feature>
<evidence type="ECO:0000256" key="12">
    <source>
        <dbReference type="PROSITE-ProRule" id="PRU10141"/>
    </source>
</evidence>
<evidence type="ECO:0000313" key="16">
    <source>
        <dbReference type="EMBL" id="GBG67451.1"/>
    </source>
</evidence>
<dbReference type="PANTHER" id="PTHR47989:SF61">
    <property type="entry name" value="PROTEIN KINASE DOMAIN-CONTAINING PROTEIN"/>
    <property type="match status" value="1"/>
</dbReference>
<dbReference type="GO" id="GO:0005524">
    <property type="term" value="F:ATP binding"/>
    <property type="evidence" value="ECO:0007669"/>
    <property type="project" value="UniProtKB-UniRule"/>
</dbReference>
<feature type="compositionally biased region" description="Pro residues" evidence="13">
    <location>
        <begin position="542"/>
        <end position="555"/>
    </location>
</feature>
<keyword evidence="11" id="KW-1015">Disulfide bond</keyword>
<feature type="binding site" evidence="12">
    <location>
        <position position="185"/>
    </location>
    <ligand>
        <name>ATP</name>
        <dbReference type="ChEBI" id="CHEBI:30616"/>
    </ligand>
</feature>
<dbReference type="AlphaFoldDB" id="A0A388KBP6"/>
<keyword evidence="9 14" id="KW-1133">Transmembrane helix</keyword>
<feature type="compositionally biased region" description="Low complexity" evidence="13">
    <location>
        <begin position="844"/>
        <end position="857"/>
    </location>
</feature>
<keyword evidence="2" id="KW-1003">Cell membrane</keyword>
<evidence type="ECO:0000256" key="6">
    <source>
        <dbReference type="ARBA" id="ARBA00022741"/>
    </source>
</evidence>
<keyword evidence="3" id="KW-0808">Transferase</keyword>
<keyword evidence="17" id="KW-1185">Reference proteome</keyword>
<feature type="compositionally biased region" description="Gly residues" evidence="13">
    <location>
        <begin position="710"/>
        <end position="719"/>
    </location>
</feature>
<dbReference type="CDD" id="cd14066">
    <property type="entry name" value="STKc_IRAK"/>
    <property type="match status" value="1"/>
</dbReference>
<feature type="compositionally biased region" description="Basic and acidic residues" evidence="13">
    <location>
        <begin position="861"/>
        <end position="870"/>
    </location>
</feature>
<dbReference type="Gramene" id="GBG67451">
    <property type="protein sequence ID" value="GBG67451"/>
    <property type="gene ID" value="CBR_g586"/>
</dbReference>
<dbReference type="Pfam" id="PF00069">
    <property type="entry name" value="Pkinase"/>
    <property type="match status" value="1"/>
</dbReference>
<evidence type="ECO:0000256" key="3">
    <source>
        <dbReference type="ARBA" id="ARBA00022679"/>
    </source>
</evidence>
<feature type="domain" description="Protein kinase" evidence="15">
    <location>
        <begin position="157"/>
        <end position="489"/>
    </location>
</feature>
<reference evidence="16 17" key="1">
    <citation type="journal article" date="2018" name="Cell">
        <title>The Chara Genome: Secondary Complexity and Implications for Plant Terrestrialization.</title>
        <authorList>
            <person name="Nishiyama T."/>
            <person name="Sakayama H."/>
            <person name="Vries J.D."/>
            <person name="Buschmann H."/>
            <person name="Saint-Marcoux D."/>
            <person name="Ullrich K.K."/>
            <person name="Haas F.B."/>
            <person name="Vanderstraeten L."/>
            <person name="Becker D."/>
            <person name="Lang D."/>
            <person name="Vosolsobe S."/>
            <person name="Rombauts S."/>
            <person name="Wilhelmsson P.K.I."/>
            <person name="Janitza P."/>
            <person name="Kern R."/>
            <person name="Heyl A."/>
            <person name="Rumpler F."/>
            <person name="Villalobos L.I.A.C."/>
            <person name="Clay J.M."/>
            <person name="Skokan R."/>
            <person name="Toyoda A."/>
            <person name="Suzuki Y."/>
            <person name="Kagoshima H."/>
            <person name="Schijlen E."/>
            <person name="Tajeshwar N."/>
            <person name="Catarino B."/>
            <person name="Hetherington A.J."/>
            <person name="Saltykova A."/>
            <person name="Bonnot C."/>
            <person name="Breuninger H."/>
            <person name="Symeonidi A."/>
            <person name="Radhakrishnan G.V."/>
            <person name="Van Nieuwerburgh F."/>
            <person name="Deforce D."/>
            <person name="Chang C."/>
            <person name="Karol K.G."/>
            <person name="Hedrich R."/>
            <person name="Ulvskov P."/>
            <person name="Glockner G."/>
            <person name="Delwiche C.F."/>
            <person name="Petrasek J."/>
            <person name="Van de Peer Y."/>
            <person name="Friml J."/>
            <person name="Beilby M."/>
            <person name="Dolan L."/>
            <person name="Kohara Y."/>
            <person name="Sugano S."/>
            <person name="Fujiyama A."/>
            <person name="Delaux P.-M."/>
            <person name="Quint M."/>
            <person name="TheiBen G."/>
            <person name="Hagemann M."/>
            <person name="Harholt J."/>
            <person name="Dunand C."/>
            <person name="Zachgo S."/>
            <person name="Langdale J."/>
            <person name="Maumus F."/>
            <person name="Straeten D.V.D."/>
            <person name="Gould S.B."/>
            <person name="Rensing S.A."/>
        </authorList>
    </citation>
    <scope>NUCLEOTIDE SEQUENCE [LARGE SCALE GENOMIC DNA]</scope>
    <source>
        <strain evidence="16 17">S276</strain>
    </source>
</reference>
<feature type="region of interest" description="Disordered" evidence="13">
    <location>
        <begin position="769"/>
        <end position="955"/>
    </location>
</feature>
<dbReference type="GO" id="GO:0005886">
    <property type="term" value="C:plasma membrane"/>
    <property type="evidence" value="ECO:0007669"/>
    <property type="project" value="UniProtKB-SubCell"/>
</dbReference>
<feature type="region of interest" description="Disordered" evidence="13">
    <location>
        <begin position="619"/>
        <end position="638"/>
    </location>
</feature>
<dbReference type="PROSITE" id="PS50011">
    <property type="entry name" value="PROTEIN_KINASE_DOM"/>
    <property type="match status" value="1"/>
</dbReference>
<evidence type="ECO:0000256" key="10">
    <source>
        <dbReference type="ARBA" id="ARBA00023136"/>
    </source>
</evidence>
<dbReference type="Proteomes" id="UP000265515">
    <property type="component" value="Unassembled WGS sequence"/>
</dbReference>
<dbReference type="PROSITE" id="PS00108">
    <property type="entry name" value="PROTEIN_KINASE_ST"/>
    <property type="match status" value="1"/>
</dbReference>
<accession>A0A388KBP6</accession>